<feature type="domain" description="VWFA" evidence="1">
    <location>
        <begin position="39"/>
        <end position="211"/>
    </location>
</feature>
<evidence type="ECO:0000259" key="1">
    <source>
        <dbReference type="PROSITE" id="PS50234"/>
    </source>
</evidence>
<dbReference type="EMBL" id="RQEV01000003">
    <property type="protein sequence ID" value="TGK21098.1"/>
    <property type="molecule type" value="Genomic_DNA"/>
</dbReference>
<evidence type="ECO:0000313" key="4">
    <source>
        <dbReference type="Proteomes" id="UP000297855"/>
    </source>
</evidence>
<sequence>MILSAKLLRPAGSSSKTNSLLVRLNSPPGGTNQQRRPLVLGLALDRSWSMKGEKLEAVIQASSSLVNWLTRRDYLTAVAYAEDIQVIQPIVPLAEKNSVIHRLGTIQVGTSTNLSGGWLHVLRSLELFPDTDVYKRAILLTDGNPTLGIKDPVQLIEIAANAYKKGITTTVIGFGNDFNEILLKEIAESGGGNFYFIESPEETGDIFFREFGDIGTLYAQSIEVKIHFPKGMEYLDSVSEIASYTEPDPEEPGRVKTLVLEVGDMRADDVKSLVVHVKPNGKDTPESMSIEASYYDLSDGMKLEQKSKDLNLDWTSEEPKEDADVVVETLIARAGRGLKKAGVLLKEGYSEEAITLLSDMLKDINEKEELAPDVLQSLGFRISALKVRILENSPTASKHLVASASELKSGGVMDFPVDDGIEYHDEIFSYRTSEDIDLYKCPDIKNTIQEKMKEGYRYVVFNLGRSSYIDSSAIGMLIQVAGWLRKRGGELVVSNLRDSVKKVFSITRLESHIRAVEAEEDAVHLLQNWILEKRV</sequence>
<dbReference type="Gene3D" id="3.30.750.24">
    <property type="entry name" value="STAS domain"/>
    <property type="match status" value="1"/>
</dbReference>
<dbReference type="InterPro" id="IPR002645">
    <property type="entry name" value="STAS_dom"/>
</dbReference>
<dbReference type="Pfam" id="PF00092">
    <property type="entry name" value="VWA"/>
    <property type="match status" value="1"/>
</dbReference>
<keyword evidence="4" id="KW-1185">Reference proteome</keyword>
<dbReference type="OrthoDB" id="9781333at2"/>
<dbReference type="AlphaFoldDB" id="A0A4R9GSD4"/>
<dbReference type="SMART" id="SM00327">
    <property type="entry name" value="VWA"/>
    <property type="match status" value="1"/>
</dbReference>
<evidence type="ECO:0000313" key="3">
    <source>
        <dbReference type="EMBL" id="TGK21098.1"/>
    </source>
</evidence>
<dbReference type="RefSeq" id="WP_135812390.1">
    <property type="nucleotide sequence ID" value="NZ_RQEV01000003.1"/>
</dbReference>
<organism evidence="3 4">
    <name type="scientific">Leptospira fluminis</name>
    <dbReference type="NCBI Taxonomy" id="2484979"/>
    <lineage>
        <taxon>Bacteria</taxon>
        <taxon>Pseudomonadati</taxon>
        <taxon>Spirochaetota</taxon>
        <taxon>Spirochaetia</taxon>
        <taxon>Leptospirales</taxon>
        <taxon>Leptospiraceae</taxon>
        <taxon>Leptospira</taxon>
    </lineage>
</organism>
<dbReference type="PANTHER" id="PTHR10579">
    <property type="entry name" value="CALCIUM-ACTIVATED CHLORIDE CHANNEL REGULATOR"/>
    <property type="match status" value="1"/>
</dbReference>
<dbReference type="InterPro" id="IPR002035">
    <property type="entry name" value="VWF_A"/>
</dbReference>
<accession>A0A4R9GSD4</accession>
<dbReference type="SUPFAM" id="SSF52091">
    <property type="entry name" value="SpoIIaa-like"/>
    <property type="match status" value="1"/>
</dbReference>
<protein>
    <submittedName>
        <fullName evidence="3">VWA domain-containing protein</fullName>
    </submittedName>
</protein>
<dbReference type="InterPro" id="IPR036465">
    <property type="entry name" value="vWFA_dom_sf"/>
</dbReference>
<dbReference type="Proteomes" id="UP000297855">
    <property type="component" value="Unassembled WGS sequence"/>
</dbReference>
<dbReference type="Pfam" id="PF01740">
    <property type="entry name" value="STAS"/>
    <property type="match status" value="1"/>
</dbReference>
<dbReference type="SUPFAM" id="SSF53300">
    <property type="entry name" value="vWA-like"/>
    <property type="match status" value="1"/>
</dbReference>
<comment type="caution">
    <text evidence="3">The sequence shown here is derived from an EMBL/GenBank/DDBJ whole genome shotgun (WGS) entry which is preliminary data.</text>
</comment>
<proteinExistence type="predicted"/>
<dbReference type="InterPro" id="IPR051266">
    <property type="entry name" value="CLCR"/>
</dbReference>
<dbReference type="CDD" id="cd07043">
    <property type="entry name" value="STAS_anti-anti-sigma_factors"/>
    <property type="match status" value="1"/>
</dbReference>
<evidence type="ECO:0000259" key="2">
    <source>
        <dbReference type="PROSITE" id="PS50801"/>
    </source>
</evidence>
<gene>
    <name evidence="3" type="ORF">EHO61_04380</name>
</gene>
<dbReference type="PROSITE" id="PS50801">
    <property type="entry name" value="STAS"/>
    <property type="match status" value="1"/>
</dbReference>
<dbReference type="PANTHER" id="PTHR10579:SF43">
    <property type="entry name" value="ZINC FINGER (C3HC4-TYPE RING FINGER) FAMILY PROTEIN"/>
    <property type="match status" value="1"/>
</dbReference>
<dbReference type="Gene3D" id="3.40.50.410">
    <property type="entry name" value="von Willebrand factor, type A domain"/>
    <property type="match status" value="1"/>
</dbReference>
<feature type="domain" description="STAS" evidence="2">
    <location>
        <begin position="417"/>
        <end position="526"/>
    </location>
</feature>
<dbReference type="InterPro" id="IPR036513">
    <property type="entry name" value="STAS_dom_sf"/>
</dbReference>
<reference evidence="3" key="1">
    <citation type="journal article" date="2019" name="PLoS Negl. Trop. Dis.">
        <title>Revisiting the worldwide diversity of Leptospira species in the environment.</title>
        <authorList>
            <person name="Vincent A.T."/>
            <person name="Schiettekatte O."/>
            <person name="Bourhy P."/>
            <person name="Veyrier F.J."/>
            <person name="Picardeau M."/>
        </authorList>
    </citation>
    <scope>NUCLEOTIDE SEQUENCE [LARGE SCALE GENOMIC DNA]</scope>
    <source>
        <strain evidence="3">SCS5</strain>
    </source>
</reference>
<name>A0A4R9GSD4_9LEPT</name>
<dbReference type="PROSITE" id="PS50234">
    <property type="entry name" value="VWFA"/>
    <property type="match status" value="1"/>
</dbReference>